<evidence type="ECO:0000256" key="9">
    <source>
        <dbReference type="PIRSR" id="PIRSR016262-3"/>
    </source>
</evidence>
<feature type="binding site" evidence="8">
    <location>
        <begin position="165"/>
        <end position="167"/>
    </location>
    <ligand>
        <name>substrate</name>
    </ligand>
</feature>
<evidence type="ECO:0000313" key="11">
    <source>
        <dbReference type="EMBL" id="GIY25736.1"/>
    </source>
</evidence>
<accession>A0AAV4RZD7</accession>
<dbReference type="PROSITE" id="PS01313">
    <property type="entry name" value="LIPB"/>
    <property type="match status" value="1"/>
</dbReference>
<dbReference type="PANTHER" id="PTHR10993">
    <property type="entry name" value="OCTANOYLTRANSFERASE"/>
    <property type="match status" value="1"/>
</dbReference>
<dbReference type="GO" id="GO:0033819">
    <property type="term" value="F:lipoyl(octanoyl) transferase activity"/>
    <property type="evidence" value="ECO:0007669"/>
    <property type="project" value="UniProtKB-EC"/>
</dbReference>
<feature type="binding site" evidence="8">
    <location>
        <begin position="84"/>
        <end position="91"/>
    </location>
    <ligand>
        <name>substrate</name>
    </ligand>
</feature>
<dbReference type="HAMAP" id="MF_00013">
    <property type="entry name" value="LipB"/>
    <property type="match status" value="1"/>
</dbReference>
<comment type="catalytic activity">
    <reaction evidence="6">
        <text>octanoyl-[ACP] + L-lysyl-[protein] = N(6)-octanoyl-L-lysyl-[protein] + holo-[ACP] + H(+)</text>
        <dbReference type="Rhea" id="RHEA:17665"/>
        <dbReference type="Rhea" id="RHEA-COMP:9636"/>
        <dbReference type="Rhea" id="RHEA-COMP:9685"/>
        <dbReference type="Rhea" id="RHEA-COMP:9752"/>
        <dbReference type="Rhea" id="RHEA-COMP:9928"/>
        <dbReference type="ChEBI" id="CHEBI:15378"/>
        <dbReference type="ChEBI" id="CHEBI:29969"/>
        <dbReference type="ChEBI" id="CHEBI:64479"/>
        <dbReference type="ChEBI" id="CHEBI:78463"/>
        <dbReference type="ChEBI" id="CHEBI:78809"/>
        <dbReference type="EC" id="2.3.1.181"/>
    </reaction>
</comment>
<keyword evidence="6" id="KW-0496">Mitochondrion</keyword>
<dbReference type="NCBIfam" id="NF010925">
    <property type="entry name" value="PRK14345.1"/>
    <property type="match status" value="1"/>
</dbReference>
<dbReference type="PROSITE" id="PS51733">
    <property type="entry name" value="BPL_LPL_CATALYTIC"/>
    <property type="match status" value="1"/>
</dbReference>
<comment type="pathway">
    <text evidence="2 6">Protein modification; protein lipoylation via endogenous pathway; protein N(6)-(lipoyl)lysine from octanoyl-[acyl-carrier-protein]: step 1/2.</text>
</comment>
<gene>
    <name evidence="11" type="primary">lipt2</name>
    <name evidence="11" type="ORF">CEXT_501281</name>
</gene>
<evidence type="ECO:0000256" key="7">
    <source>
        <dbReference type="PIRSR" id="PIRSR016262-1"/>
    </source>
</evidence>
<sequence>MDKLPVVIISNLGKLCYRKALEIQKEACRDIVKNLSSKDFESIKNYLFLVEHDPVYTVGIRNKQYVDDENKLKSLGADFVVTDRGGLITFHGHGQLVSYPVLYLGQFNTKKSMKWYVRQLENTIIDTCDRFKVKANTTSDVGVWVEDRKIAAIGIHGSRYVTTHGIALNCNVDLSWFSHIVPCGIEGKEVTSLSKELQRDVTFEETVPQFLHSFQKHFSCNFEYKDFR</sequence>
<evidence type="ECO:0000256" key="5">
    <source>
        <dbReference type="ARBA" id="ARBA00023315"/>
    </source>
</evidence>
<dbReference type="InterPro" id="IPR000544">
    <property type="entry name" value="Octanoyltransferase"/>
</dbReference>
<keyword evidence="5 6" id="KW-0012">Acyltransferase</keyword>
<dbReference type="Gene3D" id="3.30.930.10">
    <property type="entry name" value="Bira Bifunctional Protein, Domain 2"/>
    <property type="match status" value="1"/>
</dbReference>
<name>A0AAV4RZD7_CAEEX</name>
<dbReference type="EMBL" id="BPLR01008570">
    <property type="protein sequence ID" value="GIY25736.1"/>
    <property type="molecule type" value="Genomic_DNA"/>
</dbReference>
<comment type="subcellular location">
    <subcellularLocation>
        <location evidence="1 6">Mitochondrion</location>
    </subcellularLocation>
</comment>
<feature type="domain" description="BPL/LPL catalytic" evidence="10">
    <location>
        <begin position="41"/>
        <end position="222"/>
    </location>
</feature>
<feature type="site" description="Lowers pKa of active site Cys" evidence="9">
    <location>
        <position position="149"/>
    </location>
</feature>
<evidence type="ECO:0000313" key="12">
    <source>
        <dbReference type="Proteomes" id="UP001054945"/>
    </source>
</evidence>
<evidence type="ECO:0000256" key="6">
    <source>
        <dbReference type="PIRNR" id="PIRNR016262"/>
    </source>
</evidence>
<dbReference type="NCBIfam" id="TIGR00214">
    <property type="entry name" value="lipB"/>
    <property type="match status" value="1"/>
</dbReference>
<dbReference type="SUPFAM" id="SSF55681">
    <property type="entry name" value="Class II aaRS and biotin synthetases"/>
    <property type="match status" value="1"/>
</dbReference>
<dbReference type="GO" id="GO:0009249">
    <property type="term" value="P:protein lipoylation"/>
    <property type="evidence" value="ECO:0007669"/>
    <property type="project" value="InterPro"/>
</dbReference>
<evidence type="ECO:0000256" key="3">
    <source>
        <dbReference type="ARBA" id="ARBA00007907"/>
    </source>
</evidence>
<dbReference type="EC" id="2.3.1.181" evidence="6"/>
<dbReference type="Pfam" id="PF21948">
    <property type="entry name" value="LplA-B_cat"/>
    <property type="match status" value="1"/>
</dbReference>
<protein>
    <recommendedName>
        <fullName evidence="6">Octanoyl-[acyl-carrier-protein]:protein N-octanoyltransferase LIPT2, mitochondrial</fullName>
        <ecNumber evidence="6">2.3.1.181</ecNumber>
    </recommendedName>
</protein>
<dbReference type="PANTHER" id="PTHR10993:SF7">
    <property type="entry name" value="LIPOYLTRANSFERASE 2, MITOCHONDRIAL-RELATED"/>
    <property type="match status" value="1"/>
</dbReference>
<dbReference type="PIRSF" id="PIRSF016262">
    <property type="entry name" value="LPLase"/>
    <property type="match status" value="1"/>
</dbReference>
<comment type="caution">
    <text evidence="11">The sequence shown here is derived from an EMBL/GenBank/DDBJ whole genome shotgun (WGS) entry which is preliminary data.</text>
</comment>
<organism evidence="11 12">
    <name type="scientific">Caerostris extrusa</name>
    <name type="common">Bark spider</name>
    <name type="synonym">Caerostris bankana</name>
    <dbReference type="NCBI Taxonomy" id="172846"/>
    <lineage>
        <taxon>Eukaryota</taxon>
        <taxon>Metazoa</taxon>
        <taxon>Ecdysozoa</taxon>
        <taxon>Arthropoda</taxon>
        <taxon>Chelicerata</taxon>
        <taxon>Arachnida</taxon>
        <taxon>Araneae</taxon>
        <taxon>Araneomorphae</taxon>
        <taxon>Entelegynae</taxon>
        <taxon>Araneoidea</taxon>
        <taxon>Araneidae</taxon>
        <taxon>Caerostris</taxon>
    </lineage>
</organism>
<dbReference type="GO" id="GO:0005739">
    <property type="term" value="C:mitochondrion"/>
    <property type="evidence" value="ECO:0007669"/>
    <property type="project" value="UniProtKB-SubCell"/>
</dbReference>
<evidence type="ECO:0000256" key="8">
    <source>
        <dbReference type="PIRSR" id="PIRSR016262-2"/>
    </source>
</evidence>
<keyword evidence="4 6" id="KW-0808">Transferase</keyword>
<comment type="similarity">
    <text evidence="3 6">Belongs to the LipB family.</text>
</comment>
<keyword evidence="12" id="KW-1185">Reference proteome</keyword>
<evidence type="ECO:0000256" key="4">
    <source>
        <dbReference type="ARBA" id="ARBA00022679"/>
    </source>
</evidence>
<feature type="active site" description="Acyl-thioester intermediate" evidence="7">
    <location>
        <position position="183"/>
    </location>
</feature>
<dbReference type="InterPro" id="IPR004143">
    <property type="entry name" value="BPL_LPL_catalytic"/>
</dbReference>
<evidence type="ECO:0000256" key="2">
    <source>
        <dbReference type="ARBA" id="ARBA00004821"/>
    </source>
</evidence>
<dbReference type="CDD" id="cd16444">
    <property type="entry name" value="LipB"/>
    <property type="match status" value="1"/>
</dbReference>
<proteinExistence type="inferred from homology"/>
<dbReference type="AlphaFoldDB" id="A0AAV4RZD7"/>
<dbReference type="FunFam" id="3.30.930.10:FF:000035">
    <property type="entry name" value="Putative lipoyltransferase 2, mitochondrial"/>
    <property type="match status" value="1"/>
</dbReference>
<evidence type="ECO:0000259" key="10">
    <source>
        <dbReference type="PROSITE" id="PS51733"/>
    </source>
</evidence>
<feature type="binding site" evidence="8">
    <location>
        <begin position="152"/>
        <end position="154"/>
    </location>
    <ligand>
        <name>substrate</name>
    </ligand>
</feature>
<dbReference type="Proteomes" id="UP001054945">
    <property type="component" value="Unassembled WGS sequence"/>
</dbReference>
<dbReference type="InterPro" id="IPR020605">
    <property type="entry name" value="Octanoyltransferase_CS"/>
</dbReference>
<dbReference type="InterPro" id="IPR045864">
    <property type="entry name" value="aa-tRNA-synth_II/BPL/LPL"/>
</dbReference>
<comment type="function">
    <text evidence="6">Catalyzes the transfer of endogenously produced octanoic acid from octanoyl-acyl-carrier-protein onto the lipoyl domains of lipoate-dependent enzymes. Lipoyl-ACP can also act as a substrate although octanoyl-ACP is likely to be the physiological substrate.</text>
</comment>
<evidence type="ECO:0000256" key="1">
    <source>
        <dbReference type="ARBA" id="ARBA00004173"/>
    </source>
</evidence>
<reference evidence="11 12" key="1">
    <citation type="submission" date="2021-06" db="EMBL/GenBank/DDBJ databases">
        <title>Caerostris extrusa draft genome.</title>
        <authorList>
            <person name="Kono N."/>
            <person name="Arakawa K."/>
        </authorList>
    </citation>
    <scope>NUCLEOTIDE SEQUENCE [LARGE SCALE GENOMIC DNA]</scope>
</reference>